<organism evidence="2 3">
    <name type="scientific">Dreissena polymorpha</name>
    <name type="common">Zebra mussel</name>
    <name type="synonym">Mytilus polymorpha</name>
    <dbReference type="NCBI Taxonomy" id="45954"/>
    <lineage>
        <taxon>Eukaryota</taxon>
        <taxon>Metazoa</taxon>
        <taxon>Spiralia</taxon>
        <taxon>Lophotrochozoa</taxon>
        <taxon>Mollusca</taxon>
        <taxon>Bivalvia</taxon>
        <taxon>Autobranchia</taxon>
        <taxon>Heteroconchia</taxon>
        <taxon>Euheterodonta</taxon>
        <taxon>Imparidentia</taxon>
        <taxon>Neoheterodontei</taxon>
        <taxon>Myida</taxon>
        <taxon>Dreissenoidea</taxon>
        <taxon>Dreissenidae</taxon>
        <taxon>Dreissena</taxon>
    </lineage>
</organism>
<protein>
    <submittedName>
        <fullName evidence="2">Uncharacterized protein</fullName>
    </submittedName>
</protein>
<feature type="compositionally biased region" description="Basic and acidic residues" evidence="1">
    <location>
        <begin position="14"/>
        <end position="39"/>
    </location>
</feature>
<reference evidence="2" key="1">
    <citation type="journal article" date="2019" name="bioRxiv">
        <title>The Genome of the Zebra Mussel, Dreissena polymorpha: A Resource for Invasive Species Research.</title>
        <authorList>
            <person name="McCartney M.A."/>
            <person name="Auch B."/>
            <person name="Kono T."/>
            <person name="Mallez S."/>
            <person name="Zhang Y."/>
            <person name="Obille A."/>
            <person name="Becker A."/>
            <person name="Abrahante J.E."/>
            <person name="Garbe J."/>
            <person name="Badalamenti J.P."/>
            <person name="Herman A."/>
            <person name="Mangelson H."/>
            <person name="Liachko I."/>
            <person name="Sullivan S."/>
            <person name="Sone E.D."/>
            <person name="Koren S."/>
            <person name="Silverstein K.A.T."/>
            <person name="Beckman K.B."/>
            <person name="Gohl D.M."/>
        </authorList>
    </citation>
    <scope>NUCLEOTIDE SEQUENCE</scope>
    <source>
        <strain evidence="2">Duluth1</strain>
        <tissue evidence="2">Whole animal</tissue>
    </source>
</reference>
<reference evidence="2" key="2">
    <citation type="submission" date="2020-11" db="EMBL/GenBank/DDBJ databases">
        <authorList>
            <person name="McCartney M.A."/>
            <person name="Auch B."/>
            <person name="Kono T."/>
            <person name="Mallez S."/>
            <person name="Becker A."/>
            <person name="Gohl D.M."/>
            <person name="Silverstein K.A.T."/>
            <person name="Koren S."/>
            <person name="Bechman K.B."/>
            <person name="Herman A."/>
            <person name="Abrahante J.E."/>
            <person name="Garbe J."/>
        </authorList>
    </citation>
    <scope>NUCLEOTIDE SEQUENCE</scope>
    <source>
        <strain evidence="2">Duluth1</strain>
        <tissue evidence="2">Whole animal</tissue>
    </source>
</reference>
<evidence type="ECO:0000256" key="1">
    <source>
        <dbReference type="SAM" id="MobiDB-lite"/>
    </source>
</evidence>
<dbReference type="EMBL" id="JAIWYP010000005">
    <property type="protein sequence ID" value="KAH3816510.1"/>
    <property type="molecule type" value="Genomic_DNA"/>
</dbReference>
<comment type="caution">
    <text evidence="2">The sequence shown here is derived from an EMBL/GenBank/DDBJ whole genome shotgun (WGS) entry which is preliminary data.</text>
</comment>
<keyword evidence="3" id="KW-1185">Reference proteome</keyword>
<evidence type="ECO:0000313" key="2">
    <source>
        <dbReference type="EMBL" id="KAH3816510.1"/>
    </source>
</evidence>
<dbReference type="Proteomes" id="UP000828390">
    <property type="component" value="Unassembled WGS sequence"/>
</dbReference>
<accession>A0A9D4GK19</accession>
<proteinExistence type="predicted"/>
<feature type="region of interest" description="Disordered" evidence="1">
    <location>
        <begin position="1"/>
        <end position="52"/>
    </location>
</feature>
<sequence>MEKGSILKYLQGGGDREQKELERSSKREAERIEKRKEVQKTLPEALQHNENG</sequence>
<dbReference type="AlphaFoldDB" id="A0A9D4GK19"/>
<gene>
    <name evidence="2" type="ORF">DPMN_118026</name>
</gene>
<evidence type="ECO:0000313" key="3">
    <source>
        <dbReference type="Proteomes" id="UP000828390"/>
    </source>
</evidence>
<name>A0A9D4GK19_DREPO</name>